<feature type="transmembrane region" description="Helical" evidence="1">
    <location>
        <begin position="118"/>
        <end position="138"/>
    </location>
</feature>
<proteinExistence type="predicted"/>
<evidence type="ECO:0000256" key="1">
    <source>
        <dbReference type="SAM" id="Phobius"/>
    </source>
</evidence>
<feature type="transmembrane region" description="Helical" evidence="1">
    <location>
        <begin position="91"/>
        <end position="112"/>
    </location>
</feature>
<feature type="transmembrane region" description="Helical" evidence="1">
    <location>
        <begin position="32"/>
        <end position="49"/>
    </location>
</feature>
<sequence length="150" mass="15740">MSDDLLATSTPDAPLTALDADRAALARRARRPAWLAPALGAVTATWVTTSLTPRPDGTSPSFFLFVVAMLLVLTATRSTGVRLRTVGARGWAAYLGLVVVGLLLYSTALALVSLGLGWWVAVPTVLMFGATVAGVRAVDDAGRRALHRGR</sequence>
<keyword evidence="1" id="KW-0472">Membrane</keyword>
<accession>A0ABX8GKJ3</accession>
<reference evidence="2 3" key="1">
    <citation type="submission" date="2021-05" db="EMBL/GenBank/DDBJ databases">
        <title>Novel species in genus Cellulomonas.</title>
        <authorList>
            <person name="Zhang G."/>
        </authorList>
    </citation>
    <scope>NUCLEOTIDE SEQUENCE [LARGE SCALE GENOMIC DNA]</scope>
    <source>
        <strain evidence="3">zg-ZUI157</strain>
    </source>
</reference>
<dbReference type="EMBL" id="CP076023">
    <property type="protein sequence ID" value="QWC16415.1"/>
    <property type="molecule type" value="Genomic_DNA"/>
</dbReference>
<organism evidence="2 3">
    <name type="scientific">Cellulomonas dongxiuzhuiae</name>
    <dbReference type="NCBI Taxonomy" id="2819979"/>
    <lineage>
        <taxon>Bacteria</taxon>
        <taxon>Bacillati</taxon>
        <taxon>Actinomycetota</taxon>
        <taxon>Actinomycetes</taxon>
        <taxon>Micrococcales</taxon>
        <taxon>Cellulomonadaceae</taxon>
        <taxon>Cellulomonas</taxon>
    </lineage>
</organism>
<protein>
    <submittedName>
        <fullName evidence="2">Uncharacterized protein</fullName>
    </submittedName>
</protein>
<keyword evidence="3" id="KW-1185">Reference proteome</keyword>
<keyword evidence="1" id="KW-1133">Transmembrane helix</keyword>
<gene>
    <name evidence="2" type="ORF">KKR89_01695</name>
</gene>
<feature type="transmembrane region" description="Helical" evidence="1">
    <location>
        <begin position="61"/>
        <end position="79"/>
    </location>
</feature>
<name>A0ABX8GKJ3_9CELL</name>
<keyword evidence="1" id="KW-0812">Transmembrane</keyword>
<dbReference type="RefSeq" id="WP_208196978.1">
    <property type="nucleotide sequence ID" value="NZ_CP076023.1"/>
</dbReference>
<evidence type="ECO:0000313" key="3">
    <source>
        <dbReference type="Proteomes" id="UP000679335"/>
    </source>
</evidence>
<dbReference type="Proteomes" id="UP000679335">
    <property type="component" value="Chromosome"/>
</dbReference>
<evidence type="ECO:0000313" key="2">
    <source>
        <dbReference type="EMBL" id="QWC16415.1"/>
    </source>
</evidence>